<evidence type="ECO:0000313" key="16">
    <source>
        <dbReference type="EMBL" id="TCP14142.1"/>
    </source>
</evidence>
<dbReference type="EMBL" id="SLXI01000001">
    <property type="protein sequence ID" value="TCP14142.1"/>
    <property type="molecule type" value="Genomic_DNA"/>
</dbReference>
<evidence type="ECO:0000256" key="2">
    <source>
        <dbReference type="ARBA" id="ARBA00009810"/>
    </source>
</evidence>
<evidence type="ECO:0000313" key="17">
    <source>
        <dbReference type="Proteomes" id="UP000294841"/>
    </source>
</evidence>
<feature type="domain" description="TonB-dependent receptor plug" evidence="15">
    <location>
        <begin position="52"/>
        <end position="159"/>
    </location>
</feature>
<dbReference type="InterPro" id="IPR037066">
    <property type="entry name" value="Plug_dom_sf"/>
</dbReference>
<comment type="caution">
    <text evidence="16">The sequence shown here is derived from an EMBL/GenBank/DDBJ whole genome shotgun (WGS) entry which is preliminary data.</text>
</comment>
<dbReference type="InterPro" id="IPR012910">
    <property type="entry name" value="Plug_dom"/>
</dbReference>
<evidence type="ECO:0000256" key="12">
    <source>
        <dbReference type="PROSITE-ProRule" id="PRU10144"/>
    </source>
</evidence>
<name>A0A4R2N2W5_9PAST</name>
<keyword evidence="3 11" id="KW-0813">Transport</keyword>
<evidence type="ECO:0000256" key="9">
    <source>
        <dbReference type="ARBA" id="ARBA00023170"/>
    </source>
</evidence>
<keyword evidence="4 11" id="KW-1134">Transmembrane beta strand</keyword>
<sequence>MLNKKIALSFIITAFYGYYGIAAETQLSDVYIQGAKKVHKKSTELTGLGKVVKNSQDLEKEMVLNIRDLTRYDPGIDVVEQGRGASSGYSIRGMDKNRVGITVDGIPQLSHYKVEQSGKYAANDIFSGAINEVEYENIKSIEISKGASSSDFGSGSLGGNIKMRTKNADDIIQSGKSWGTNLKSAYSSKNRNFTNSVAFATRHKNADFLLIHTQKKGNETAVHKDVLDESYDVTHSRYYLVPKDYDEAGNVTKDDVTRYYVLEDENGHRSELIPDVHISPSNIVYDKIKLNPPIHKTDRIGRKLYHVCNPENCSPEGLKASTPYPEGEQNNWPYWIEYELDRSNPKVVDIEKSVKEKIAAKDYTGTDSPVPDKLDYGSKSTLVKLGYQLESDKRFGVVYENTEQKYNIRDMRTPAFWASDDEKLKKKSRINPHYHSINAGDNLIIPISMNFGRLGYNENNRLKDPTNPVVIRTLPYGGGETREFLYLPSSVLKDGERIRQYGTEWDDGKEYLVVEGASYPNYGKVMRRVEIKAGEEIRLTDSEAAQSNDGGRVRTGTNYRYTRLRFIDEQHNKERIGVNYQQKDMKFLDDLELAYDFQRIKTKTTEYNLNCSVYPKVDKNCRASMKNPYSYYETQTHIYKEEHHIVKLDMNKAFNTGSWKHRLNMLVGYDVASAHTQRTNYFSENAVLTMKWIGGEATKADPHIRKIDKGRSGIFTNLNCGDSIGLECVPYNLTSKNLFIGFNDKIKINRYLDLGLGLRYDQHKVNSKEGWKIKANYENLSWNIGTVVKPVKNVFLSYRVSSGFRVPSFHEHFGYTPQRKFPYSSRNLSPERVVNQEYGLGFYGDFGSLEVNYYRNKYKDLIITSRYTGLDVEKDEAAGFNYRNAENAILEGINIYGRLDFNGVYNKIPEGLYSTFHFNKIKVKNHYYSALNKESTENGKVVKHELDALGSSFEAIQPSKFTLGLGYDSPDEKWGMQAIMVHSKAKKLSEIISTRSGLSVVNNLPKAWTTYDLIGYYKPLDSITLRAGVFNIFNKRYTTWSSMRQVSQNATHNLNIGNYGSLTSPGRNFSLTIEAKF</sequence>
<gene>
    <name evidence="16" type="ORF">EV697_101275</name>
</gene>
<dbReference type="InterPro" id="IPR010949">
    <property type="entry name" value="TonB_Hb/transfer/lactofer_rcpt"/>
</dbReference>
<evidence type="ECO:0000256" key="11">
    <source>
        <dbReference type="PROSITE-ProRule" id="PRU01360"/>
    </source>
</evidence>
<evidence type="ECO:0000256" key="3">
    <source>
        <dbReference type="ARBA" id="ARBA00022448"/>
    </source>
</evidence>
<dbReference type="Proteomes" id="UP000294841">
    <property type="component" value="Unassembled WGS sequence"/>
</dbReference>
<feature type="domain" description="TonB-dependent receptor-like beta-barrel" evidence="14">
    <location>
        <begin position="551"/>
        <end position="1032"/>
    </location>
</feature>
<dbReference type="GO" id="GO:0015344">
    <property type="term" value="F:siderophore uptake transmembrane transporter activity"/>
    <property type="evidence" value="ECO:0007669"/>
    <property type="project" value="TreeGrafter"/>
</dbReference>
<keyword evidence="8 11" id="KW-0472">Membrane</keyword>
<evidence type="ECO:0000256" key="1">
    <source>
        <dbReference type="ARBA" id="ARBA00004571"/>
    </source>
</evidence>
<dbReference type="InterPro" id="IPR000531">
    <property type="entry name" value="Beta-barrel_TonB"/>
</dbReference>
<dbReference type="Pfam" id="PF07715">
    <property type="entry name" value="Plug"/>
    <property type="match status" value="1"/>
</dbReference>
<evidence type="ECO:0000256" key="10">
    <source>
        <dbReference type="ARBA" id="ARBA00023237"/>
    </source>
</evidence>
<evidence type="ECO:0000256" key="4">
    <source>
        <dbReference type="ARBA" id="ARBA00022452"/>
    </source>
</evidence>
<dbReference type="OrthoDB" id="9764669at2"/>
<dbReference type="AlphaFoldDB" id="A0A4R2N2W5"/>
<dbReference type="GO" id="GO:0009279">
    <property type="term" value="C:cell outer membrane"/>
    <property type="evidence" value="ECO:0007669"/>
    <property type="project" value="UniProtKB-SubCell"/>
</dbReference>
<dbReference type="PROSITE" id="PS01156">
    <property type="entry name" value="TONB_DEPENDENT_REC_2"/>
    <property type="match status" value="1"/>
</dbReference>
<dbReference type="InterPro" id="IPR010948">
    <property type="entry name" value="TonB_lacto/transferrin_rcpt"/>
</dbReference>
<evidence type="ECO:0000256" key="8">
    <source>
        <dbReference type="ARBA" id="ARBA00023136"/>
    </source>
</evidence>
<dbReference type="NCBIfam" id="TIGR01776">
    <property type="entry name" value="TonB-tbp-lbp"/>
    <property type="match status" value="1"/>
</dbReference>
<comment type="similarity">
    <text evidence="2 11 13">Belongs to the TonB-dependent receptor family.</text>
</comment>
<evidence type="ECO:0000259" key="15">
    <source>
        <dbReference type="Pfam" id="PF07715"/>
    </source>
</evidence>
<feature type="short sequence motif" description="TonB C-terminal box" evidence="12">
    <location>
        <begin position="1060"/>
        <end position="1077"/>
    </location>
</feature>
<dbReference type="Gene3D" id="2.40.170.20">
    <property type="entry name" value="TonB-dependent receptor, beta-barrel domain"/>
    <property type="match status" value="2"/>
</dbReference>
<comment type="subcellular location">
    <subcellularLocation>
        <location evidence="1 11">Cell outer membrane</location>
        <topology evidence="1 11">Multi-pass membrane protein</topology>
    </subcellularLocation>
</comment>
<keyword evidence="5 11" id="KW-0812">Transmembrane</keyword>
<protein>
    <submittedName>
        <fullName evidence="16">TonB-dependent lactoferrin/transferrin receptor/TonB-dependent hemoglobin/transferrin/lactoferrin receptor</fullName>
    </submittedName>
</protein>
<evidence type="ECO:0000259" key="14">
    <source>
        <dbReference type="Pfam" id="PF00593"/>
    </source>
</evidence>
<evidence type="ECO:0000256" key="7">
    <source>
        <dbReference type="ARBA" id="ARBA00023077"/>
    </source>
</evidence>
<dbReference type="NCBIfam" id="TIGR01786">
    <property type="entry name" value="TonB-hemlactrns"/>
    <property type="match status" value="1"/>
</dbReference>
<dbReference type="GO" id="GO:0015091">
    <property type="term" value="F:ferric iron transmembrane transporter activity"/>
    <property type="evidence" value="ECO:0007669"/>
    <property type="project" value="InterPro"/>
</dbReference>
<proteinExistence type="inferred from homology"/>
<dbReference type="Pfam" id="PF00593">
    <property type="entry name" value="TonB_dep_Rec_b-barrel"/>
    <property type="match status" value="1"/>
</dbReference>
<keyword evidence="7 13" id="KW-0798">TonB box</keyword>
<dbReference type="InterPro" id="IPR039426">
    <property type="entry name" value="TonB-dep_rcpt-like"/>
</dbReference>
<dbReference type="SUPFAM" id="SSF56935">
    <property type="entry name" value="Porins"/>
    <property type="match status" value="1"/>
</dbReference>
<evidence type="ECO:0000256" key="6">
    <source>
        <dbReference type="ARBA" id="ARBA00022729"/>
    </source>
</evidence>
<reference evidence="16 17" key="1">
    <citation type="submission" date="2019-03" db="EMBL/GenBank/DDBJ databases">
        <title>Genomic Encyclopedia of Type Strains, Phase IV (KMG-IV): sequencing the most valuable type-strain genomes for metagenomic binning, comparative biology and taxonomic classification.</title>
        <authorList>
            <person name="Goeker M."/>
        </authorList>
    </citation>
    <scope>NUCLEOTIDE SEQUENCE [LARGE SCALE GENOMIC DNA]</scope>
    <source>
        <strain evidence="16 17">DSM 28231</strain>
    </source>
</reference>
<keyword evidence="9 16" id="KW-0675">Receptor</keyword>
<dbReference type="PANTHER" id="PTHR30069:SF54">
    <property type="entry name" value="TRANSFERRIN-BINDING PROTEIN A"/>
    <property type="match status" value="1"/>
</dbReference>
<dbReference type="InterPro" id="IPR036942">
    <property type="entry name" value="Beta-barrel_TonB_sf"/>
</dbReference>
<dbReference type="PANTHER" id="PTHR30069">
    <property type="entry name" value="TONB-DEPENDENT OUTER MEMBRANE RECEPTOR"/>
    <property type="match status" value="1"/>
</dbReference>
<organism evidence="16 17">
    <name type="scientific">Bisgaardia hudsonensis</name>
    <dbReference type="NCBI Taxonomy" id="109472"/>
    <lineage>
        <taxon>Bacteria</taxon>
        <taxon>Pseudomonadati</taxon>
        <taxon>Pseudomonadota</taxon>
        <taxon>Gammaproteobacteria</taxon>
        <taxon>Pasteurellales</taxon>
        <taxon>Pasteurellaceae</taxon>
        <taxon>Bisgaardia</taxon>
    </lineage>
</organism>
<keyword evidence="6" id="KW-0732">Signal</keyword>
<dbReference type="RefSeq" id="WP_132021778.1">
    <property type="nucleotide sequence ID" value="NZ_CP016605.1"/>
</dbReference>
<dbReference type="GO" id="GO:0044718">
    <property type="term" value="P:siderophore transmembrane transport"/>
    <property type="evidence" value="ECO:0007669"/>
    <property type="project" value="TreeGrafter"/>
</dbReference>
<keyword evidence="17" id="KW-1185">Reference proteome</keyword>
<dbReference type="InterPro" id="IPR010917">
    <property type="entry name" value="TonB_rcpt_CS"/>
</dbReference>
<evidence type="ECO:0000256" key="13">
    <source>
        <dbReference type="RuleBase" id="RU003357"/>
    </source>
</evidence>
<dbReference type="Gene3D" id="2.170.130.10">
    <property type="entry name" value="TonB-dependent receptor, plug domain"/>
    <property type="match status" value="1"/>
</dbReference>
<evidence type="ECO:0000256" key="5">
    <source>
        <dbReference type="ARBA" id="ARBA00022692"/>
    </source>
</evidence>
<dbReference type="PROSITE" id="PS52016">
    <property type="entry name" value="TONB_DEPENDENT_REC_3"/>
    <property type="match status" value="1"/>
</dbReference>
<keyword evidence="10 11" id="KW-0998">Cell outer membrane</keyword>
<accession>A0A4R2N2W5</accession>